<dbReference type="SUPFAM" id="SSF75471">
    <property type="entry name" value="YhbY-like"/>
    <property type="match status" value="2"/>
</dbReference>
<dbReference type="AlphaFoldDB" id="A0A835LH61"/>
<dbReference type="GO" id="GO:0009507">
    <property type="term" value="C:chloroplast"/>
    <property type="evidence" value="ECO:0007669"/>
    <property type="project" value="UniProtKB-SubCell"/>
</dbReference>
<organism evidence="13 14">
    <name type="scientific">Coptis chinensis</name>
    <dbReference type="NCBI Taxonomy" id="261450"/>
    <lineage>
        <taxon>Eukaryota</taxon>
        <taxon>Viridiplantae</taxon>
        <taxon>Streptophyta</taxon>
        <taxon>Embryophyta</taxon>
        <taxon>Tracheophyta</taxon>
        <taxon>Spermatophyta</taxon>
        <taxon>Magnoliopsida</taxon>
        <taxon>Ranunculales</taxon>
        <taxon>Ranunculaceae</taxon>
        <taxon>Coptidoideae</taxon>
        <taxon>Coptis</taxon>
    </lineage>
</organism>
<evidence type="ECO:0000313" key="13">
    <source>
        <dbReference type="EMBL" id="KAF9591609.1"/>
    </source>
</evidence>
<evidence type="ECO:0000256" key="4">
    <source>
        <dbReference type="ARBA" id="ARBA00022664"/>
    </source>
</evidence>
<reference evidence="13 14" key="1">
    <citation type="submission" date="2020-10" db="EMBL/GenBank/DDBJ databases">
        <title>The Coptis chinensis genome and diversification of protoberbering-type alkaloids.</title>
        <authorList>
            <person name="Wang B."/>
            <person name="Shu S."/>
            <person name="Song C."/>
            <person name="Liu Y."/>
        </authorList>
    </citation>
    <scope>NUCLEOTIDE SEQUENCE [LARGE SCALE GENOMIC DNA]</scope>
    <source>
        <strain evidence="13">HL-2020</strain>
        <tissue evidence="13">Leaf</tissue>
    </source>
</reference>
<evidence type="ECO:0000256" key="8">
    <source>
        <dbReference type="ARBA" id="ARBA00023187"/>
    </source>
</evidence>
<dbReference type="PANTHER" id="PTHR31846:SF10">
    <property type="entry name" value="CHLOROPLASTIC GROUP IIA INTRON SPLICING FACILITATOR CRS1, CHLOROPLASTIC"/>
    <property type="match status" value="1"/>
</dbReference>
<keyword evidence="9" id="KW-0687">Ribonucleoprotein</keyword>
<dbReference type="EMBL" id="JADFTS010000008">
    <property type="protein sequence ID" value="KAF9591609.1"/>
    <property type="molecule type" value="Genomic_DNA"/>
</dbReference>
<evidence type="ECO:0000256" key="7">
    <source>
        <dbReference type="ARBA" id="ARBA00022946"/>
    </source>
</evidence>
<dbReference type="GO" id="GO:0003729">
    <property type="term" value="F:mRNA binding"/>
    <property type="evidence" value="ECO:0007669"/>
    <property type="project" value="InterPro"/>
</dbReference>
<keyword evidence="6 10" id="KW-0694">RNA-binding</keyword>
<dbReference type="PROSITE" id="PS51295">
    <property type="entry name" value="CRM"/>
    <property type="match status" value="2"/>
</dbReference>
<feature type="compositionally biased region" description="Basic and acidic residues" evidence="11">
    <location>
        <begin position="29"/>
        <end position="48"/>
    </location>
</feature>
<evidence type="ECO:0000256" key="5">
    <source>
        <dbReference type="ARBA" id="ARBA00022737"/>
    </source>
</evidence>
<gene>
    <name evidence="13" type="ORF">IFM89_004838</name>
</gene>
<evidence type="ECO:0000256" key="1">
    <source>
        <dbReference type="ARBA" id="ARBA00004229"/>
    </source>
</evidence>
<comment type="subcellular location">
    <subcellularLocation>
        <location evidence="1">Plastid</location>
        <location evidence="1">Chloroplast</location>
    </subcellularLocation>
</comment>
<evidence type="ECO:0000313" key="14">
    <source>
        <dbReference type="Proteomes" id="UP000631114"/>
    </source>
</evidence>
<dbReference type="GO" id="GO:0006397">
    <property type="term" value="P:mRNA processing"/>
    <property type="evidence" value="ECO:0007669"/>
    <property type="project" value="UniProtKB-KW"/>
</dbReference>
<dbReference type="InterPro" id="IPR001890">
    <property type="entry name" value="RNA-binding_CRM"/>
</dbReference>
<keyword evidence="4" id="KW-0507">mRNA processing</keyword>
<sequence>MPTAPWMKGPLLLPADNVLDLREASNKRSIKKDNDVERSDRSLTDKVSGRRGKQVMKKIVQSVTKLERFHSFKEEAQEEFEFQVPLEEVVCKDGNVKYRGKMPWAKVERFVFRRMKKEKVKTAAELSLSESVLVRLRSDAVKMTQWVKVKKAGVTQAVVDEIKMTWKRNELAMVKFDLPLCRNMDRAREILEIKTRGLVVWSKKDSHVVYRGCDYESKPLQDLHSEHACVEESPEMFSMESSLLISEDDITSSHRADTIRISGEEDSFLTSMQRSLDLPSVSGTLFEREADRLLDELGPRYVDWWWPKPLPVDADMLPEVVSGFRTPFRRCPPHVRPKLTDDELTYLRKLARPLPTHFALGRNKKLQGLAAAIMKLWEKSLIVKIAVKWGIPNTNSEQMAWELKASFICEILDFQYAFGTLGLLEARHLEYFVLVLIAPHYYGAIWKCYLGMLN</sequence>
<keyword evidence="14" id="KW-1185">Reference proteome</keyword>
<evidence type="ECO:0000256" key="9">
    <source>
        <dbReference type="ARBA" id="ARBA00023274"/>
    </source>
</evidence>
<keyword evidence="2" id="KW-0150">Chloroplast</keyword>
<keyword evidence="8" id="KW-0508">mRNA splicing</keyword>
<evidence type="ECO:0000259" key="12">
    <source>
        <dbReference type="PROSITE" id="PS51295"/>
    </source>
</evidence>
<keyword evidence="7" id="KW-0809">Transit peptide</keyword>
<dbReference type="PANTHER" id="PTHR31846">
    <property type="entry name" value="CRS1 / YHBY (CRM) DOMAIN-CONTAINING PROTEIN"/>
    <property type="match status" value="1"/>
</dbReference>
<dbReference type="InterPro" id="IPR045278">
    <property type="entry name" value="CRS1/CFM2/CFM3"/>
</dbReference>
<accession>A0A835LH61</accession>
<feature type="region of interest" description="Disordered" evidence="11">
    <location>
        <begin position="29"/>
        <end position="50"/>
    </location>
</feature>
<keyword evidence="5" id="KW-0677">Repeat</keyword>
<dbReference type="OrthoDB" id="551352at2759"/>
<evidence type="ECO:0000256" key="2">
    <source>
        <dbReference type="ARBA" id="ARBA00022528"/>
    </source>
</evidence>
<feature type="domain" description="CRM" evidence="12">
    <location>
        <begin position="126"/>
        <end position="222"/>
    </location>
</feature>
<feature type="domain" description="CRM" evidence="12">
    <location>
        <begin position="337"/>
        <end position="437"/>
    </location>
</feature>
<evidence type="ECO:0000256" key="10">
    <source>
        <dbReference type="PROSITE-ProRule" id="PRU00626"/>
    </source>
</evidence>
<keyword evidence="3" id="KW-0934">Plastid</keyword>
<protein>
    <recommendedName>
        <fullName evidence="12">CRM domain-containing protein</fullName>
    </recommendedName>
</protein>
<comment type="caution">
    <text evidence="13">The sequence shown here is derived from an EMBL/GenBank/DDBJ whole genome shotgun (WGS) entry which is preliminary data.</text>
</comment>
<dbReference type="SMART" id="SM01103">
    <property type="entry name" value="CRS1_YhbY"/>
    <property type="match status" value="2"/>
</dbReference>
<evidence type="ECO:0000256" key="3">
    <source>
        <dbReference type="ARBA" id="ARBA00022640"/>
    </source>
</evidence>
<dbReference type="GO" id="GO:0000373">
    <property type="term" value="P:Group II intron splicing"/>
    <property type="evidence" value="ECO:0007669"/>
    <property type="project" value="UniProtKB-ARBA"/>
</dbReference>
<dbReference type="Gene3D" id="3.30.110.60">
    <property type="entry name" value="YhbY-like"/>
    <property type="match status" value="2"/>
</dbReference>
<evidence type="ECO:0000256" key="6">
    <source>
        <dbReference type="ARBA" id="ARBA00022884"/>
    </source>
</evidence>
<proteinExistence type="predicted"/>
<dbReference type="InterPro" id="IPR035920">
    <property type="entry name" value="YhbY-like_sf"/>
</dbReference>
<dbReference type="GO" id="GO:1990904">
    <property type="term" value="C:ribonucleoprotein complex"/>
    <property type="evidence" value="ECO:0007669"/>
    <property type="project" value="UniProtKB-KW"/>
</dbReference>
<name>A0A835LH61_9MAGN</name>
<dbReference type="Proteomes" id="UP000631114">
    <property type="component" value="Unassembled WGS sequence"/>
</dbReference>
<dbReference type="Pfam" id="PF01985">
    <property type="entry name" value="CRS1_YhbY"/>
    <property type="match status" value="2"/>
</dbReference>
<evidence type="ECO:0000256" key="11">
    <source>
        <dbReference type="SAM" id="MobiDB-lite"/>
    </source>
</evidence>